<dbReference type="GO" id="GO:0005886">
    <property type="term" value="C:plasma membrane"/>
    <property type="evidence" value="ECO:0007669"/>
    <property type="project" value="UniProtKB-SubCell"/>
</dbReference>
<accession>A0A1P8Q3C4</accession>
<dbReference type="GO" id="GO:0009401">
    <property type="term" value="P:phosphoenolpyruvate-dependent sugar phosphotransferase system"/>
    <property type="evidence" value="ECO:0007669"/>
    <property type="project" value="UniProtKB-KW"/>
</dbReference>
<dbReference type="RefSeq" id="WP_076615384.1">
    <property type="nucleotide sequence ID" value="NZ_CP019323.1"/>
</dbReference>
<dbReference type="InterPro" id="IPR050890">
    <property type="entry name" value="PTS_EIIA_component"/>
</dbReference>
<protein>
    <recommendedName>
        <fullName evidence="8">PTS EIIA type-1 domain-containing protein</fullName>
    </recommendedName>
</protein>
<evidence type="ECO:0000256" key="3">
    <source>
        <dbReference type="ARBA" id="ARBA00022448"/>
    </source>
</evidence>
<dbReference type="FunFam" id="2.70.70.10:FF:000001">
    <property type="entry name" value="PTS system glucose-specific IIA component"/>
    <property type="match status" value="1"/>
</dbReference>
<evidence type="ECO:0000256" key="6">
    <source>
        <dbReference type="ARBA" id="ARBA00022683"/>
    </source>
</evidence>
<dbReference type="InterPro" id="IPR001127">
    <property type="entry name" value="PTS_EIIA_1_perm"/>
</dbReference>
<evidence type="ECO:0000256" key="1">
    <source>
        <dbReference type="ARBA" id="ARBA00004496"/>
    </source>
</evidence>
<sequence>MIKLFKSSKKIAIKAPVSGKIIPLESVSDEVFAQKMMGDGIAIIPNDGQIVSPVDGTIGMIADTKHALGITTKNGLEVILHLGIDTVELNGSPFKMEVTNGAIVKAGQPIASMDIEQIQEAKKDPVVMTLFTNSSEKIKEFNPKSGNTNISEDVADIILN</sequence>
<dbReference type="GO" id="GO:0016301">
    <property type="term" value="F:kinase activity"/>
    <property type="evidence" value="ECO:0007669"/>
    <property type="project" value="UniProtKB-KW"/>
</dbReference>
<dbReference type="PROSITE" id="PS51093">
    <property type="entry name" value="PTS_EIIA_TYPE_1"/>
    <property type="match status" value="1"/>
</dbReference>
<keyword evidence="3" id="KW-0813">Transport</keyword>
<dbReference type="PANTHER" id="PTHR45008:SF1">
    <property type="entry name" value="PTS SYSTEM GLUCOSE-SPECIFIC EIIA COMPONENT"/>
    <property type="match status" value="1"/>
</dbReference>
<dbReference type="InterPro" id="IPR011055">
    <property type="entry name" value="Dup_hybrid_motif"/>
</dbReference>
<dbReference type="Proteomes" id="UP000187499">
    <property type="component" value="Chromosome"/>
</dbReference>
<dbReference type="SUPFAM" id="SSF51261">
    <property type="entry name" value="Duplicated hybrid motif"/>
    <property type="match status" value="1"/>
</dbReference>
<dbReference type="AlphaFoldDB" id="A0A1P8Q3C4"/>
<evidence type="ECO:0000256" key="4">
    <source>
        <dbReference type="ARBA" id="ARBA00022597"/>
    </source>
</evidence>
<gene>
    <name evidence="9" type="ORF">BTM29_07155</name>
</gene>
<evidence type="ECO:0000313" key="9">
    <source>
        <dbReference type="EMBL" id="APX72351.1"/>
    </source>
</evidence>
<dbReference type="STRING" id="1847728.BTM29_07155"/>
<evidence type="ECO:0000259" key="8">
    <source>
        <dbReference type="PROSITE" id="PS51093"/>
    </source>
</evidence>
<keyword evidence="7" id="KW-0418">Kinase</keyword>
<evidence type="ECO:0000256" key="2">
    <source>
        <dbReference type="ARBA" id="ARBA00004651"/>
    </source>
</evidence>
<evidence type="ECO:0000313" key="10">
    <source>
        <dbReference type="Proteomes" id="UP000187499"/>
    </source>
</evidence>
<dbReference type="NCBIfam" id="TIGR00830">
    <property type="entry name" value="PTBA"/>
    <property type="match status" value="1"/>
</dbReference>
<feature type="domain" description="PTS EIIA type-1" evidence="8">
    <location>
        <begin position="29"/>
        <end position="133"/>
    </location>
</feature>
<keyword evidence="4" id="KW-0762">Sugar transport</keyword>
<dbReference type="PANTHER" id="PTHR45008">
    <property type="entry name" value="PTS SYSTEM GLUCOSE-SPECIFIC EIIA COMPONENT"/>
    <property type="match status" value="1"/>
</dbReference>
<dbReference type="KEGG" id="lalw:BTM29_07155"/>
<name>A0A1P8Q3C4_9LACO</name>
<proteinExistence type="predicted"/>
<comment type="subcellular location">
    <subcellularLocation>
        <location evidence="2">Cell membrane</location>
        <topology evidence="2">Multi-pass membrane protein</topology>
    </subcellularLocation>
    <subcellularLocation>
        <location evidence="1">Cytoplasm</location>
    </subcellularLocation>
</comment>
<dbReference type="EMBL" id="CP019323">
    <property type="protein sequence ID" value="APX72351.1"/>
    <property type="molecule type" value="Genomic_DNA"/>
</dbReference>
<dbReference type="GO" id="GO:0005737">
    <property type="term" value="C:cytoplasm"/>
    <property type="evidence" value="ECO:0007669"/>
    <property type="project" value="UniProtKB-SubCell"/>
</dbReference>
<keyword evidence="5" id="KW-0808">Transferase</keyword>
<evidence type="ECO:0000256" key="7">
    <source>
        <dbReference type="ARBA" id="ARBA00022777"/>
    </source>
</evidence>
<dbReference type="Pfam" id="PF00358">
    <property type="entry name" value="PTS_EIIA_1"/>
    <property type="match status" value="1"/>
</dbReference>
<dbReference type="OrthoDB" id="9769191at2"/>
<keyword evidence="10" id="KW-1185">Reference proteome</keyword>
<evidence type="ECO:0000256" key="5">
    <source>
        <dbReference type="ARBA" id="ARBA00022679"/>
    </source>
</evidence>
<keyword evidence="6" id="KW-0598">Phosphotransferase system</keyword>
<dbReference type="PROSITE" id="PS00371">
    <property type="entry name" value="PTS_EIIA_TYPE_1_HIS"/>
    <property type="match status" value="1"/>
</dbReference>
<organism evidence="9 10">
    <name type="scientific">Companilactobacillus allii</name>
    <dbReference type="NCBI Taxonomy" id="1847728"/>
    <lineage>
        <taxon>Bacteria</taxon>
        <taxon>Bacillati</taxon>
        <taxon>Bacillota</taxon>
        <taxon>Bacilli</taxon>
        <taxon>Lactobacillales</taxon>
        <taxon>Lactobacillaceae</taxon>
        <taxon>Companilactobacillus</taxon>
    </lineage>
</organism>
<reference evidence="10" key="1">
    <citation type="submission" date="2016-12" db="EMBL/GenBank/DDBJ databases">
        <authorList>
            <person name="Jung M.Y."/>
            <person name="Lee S.H."/>
        </authorList>
    </citation>
    <scope>NUCLEOTIDE SEQUENCE [LARGE SCALE GENOMIC DNA]</scope>
    <source>
        <strain evidence="10">WiKim39</strain>
    </source>
</reference>
<dbReference type="Gene3D" id="2.70.70.10">
    <property type="entry name" value="Glucose Permease (Domain IIA)"/>
    <property type="match status" value="1"/>
</dbReference>